<organism evidence="14 15">
    <name type="scientific">Fasciolopsis buskii</name>
    <dbReference type="NCBI Taxonomy" id="27845"/>
    <lineage>
        <taxon>Eukaryota</taxon>
        <taxon>Metazoa</taxon>
        <taxon>Spiralia</taxon>
        <taxon>Lophotrochozoa</taxon>
        <taxon>Platyhelminthes</taxon>
        <taxon>Trematoda</taxon>
        <taxon>Digenea</taxon>
        <taxon>Plagiorchiida</taxon>
        <taxon>Echinostomata</taxon>
        <taxon>Echinostomatoidea</taxon>
        <taxon>Fasciolidae</taxon>
        <taxon>Fasciolopsis</taxon>
    </lineage>
</organism>
<feature type="non-terminal residue" evidence="14">
    <location>
        <position position="289"/>
    </location>
</feature>
<dbReference type="EMBL" id="LUCM01008698">
    <property type="protein sequence ID" value="KAA0188052.1"/>
    <property type="molecule type" value="Genomic_DNA"/>
</dbReference>
<dbReference type="PANTHER" id="PTHR15505:SF3">
    <property type="entry name" value="CILIOGENESIS-ASSOCIATED TTC17-INTERACTING PROTEIN"/>
    <property type="match status" value="1"/>
</dbReference>
<sequence length="289" mass="32831">GAPLLRVEATNEGIINGISSEITLNALLTQQLETLTQTLVEKVMTPQHTITKKTTIVREENEYKLDQEITENGKTQSQLITYTMKGLHVFISEGANLALQRLLVKKGLPLSFETSALDIDNVPCMMSYISLGEHNLTIDNTEVTVFGIERAVHSKQSIPTSWQSYFLSDGHLMLRVQVGAPMTVRAKSVPQLFSQEEYMKEPVMPKPVFDWRNDIELYSKYLGLKEKLKADYLLYLRNNPVVKDMLSDFIEALLMQKPENTIEFAMEFFKSYSVNGLSTKVFLDSRIQP</sequence>
<evidence type="ECO:0000256" key="12">
    <source>
        <dbReference type="ARBA" id="ARBA00039249"/>
    </source>
</evidence>
<dbReference type="GO" id="GO:0005634">
    <property type="term" value="C:nucleus"/>
    <property type="evidence" value="ECO:0007669"/>
    <property type="project" value="UniProtKB-SubCell"/>
</dbReference>
<feature type="domain" description="Ciliogenesis-associated TTC17-interacting protein N-terminal" evidence="13">
    <location>
        <begin position="4"/>
        <end position="181"/>
    </location>
</feature>
<evidence type="ECO:0000256" key="6">
    <source>
        <dbReference type="ARBA" id="ARBA00022794"/>
    </source>
</evidence>
<protein>
    <recommendedName>
        <fullName evidence="12">Ciliogenesis-associated TTC17-interacting protein</fullName>
    </recommendedName>
</protein>
<evidence type="ECO:0000256" key="10">
    <source>
        <dbReference type="ARBA" id="ARBA00037538"/>
    </source>
</evidence>
<evidence type="ECO:0000256" key="1">
    <source>
        <dbReference type="ARBA" id="ARBA00004123"/>
    </source>
</evidence>
<gene>
    <name evidence="14" type="ORF">FBUS_08871</name>
</gene>
<dbReference type="Proteomes" id="UP000728185">
    <property type="component" value="Unassembled WGS sequence"/>
</dbReference>
<evidence type="ECO:0000256" key="3">
    <source>
        <dbReference type="ARBA" id="ARBA00004245"/>
    </source>
</evidence>
<keyword evidence="15" id="KW-1185">Reference proteome</keyword>
<proteinExistence type="inferred from homology"/>
<dbReference type="InterPro" id="IPR048777">
    <property type="entry name" value="CATIP_N"/>
</dbReference>
<comment type="caution">
    <text evidence="14">The sequence shown here is derived from an EMBL/GenBank/DDBJ whole genome shotgun (WGS) entry which is preliminary data.</text>
</comment>
<evidence type="ECO:0000256" key="9">
    <source>
        <dbReference type="ARBA" id="ARBA00023242"/>
    </source>
</evidence>
<evidence type="ECO:0000256" key="5">
    <source>
        <dbReference type="ARBA" id="ARBA00022490"/>
    </source>
</evidence>
<keyword evidence="4" id="KW-1003">Cell membrane</keyword>
<keyword evidence="6" id="KW-0970">Cilium biogenesis/degradation</keyword>
<dbReference type="SUPFAM" id="SSF47391">
    <property type="entry name" value="Dimerization-anchoring domain of cAMP-dependent PK regulatory subunit"/>
    <property type="match status" value="1"/>
</dbReference>
<comment type="subcellular location">
    <subcellularLocation>
        <location evidence="2">Cell membrane</location>
    </subcellularLocation>
    <subcellularLocation>
        <location evidence="3">Cytoplasm</location>
        <location evidence="3">Cytoskeleton</location>
    </subcellularLocation>
    <subcellularLocation>
        <location evidence="1">Nucleus</location>
    </subcellularLocation>
</comment>
<evidence type="ECO:0000256" key="7">
    <source>
        <dbReference type="ARBA" id="ARBA00023136"/>
    </source>
</evidence>
<keyword evidence="5" id="KW-0963">Cytoplasm</keyword>
<accession>A0A8E0RMQ5</accession>
<dbReference type="GO" id="GO:0044782">
    <property type="term" value="P:cilium organization"/>
    <property type="evidence" value="ECO:0007669"/>
    <property type="project" value="TreeGrafter"/>
</dbReference>
<evidence type="ECO:0000259" key="13">
    <source>
        <dbReference type="Pfam" id="PF21772"/>
    </source>
</evidence>
<evidence type="ECO:0000313" key="14">
    <source>
        <dbReference type="EMBL" id="KAA0188052.1"/>
    </source>
</evidence>
<keyword evidence="9" id="KW-0539">Nucleus</keyword>
<dbReference type="InterPro" id="IPR047501">
    <property type="entry name" value="DD_CATIP"/>
</dbReference>
<comment type="function">
    <text evidence="10">Plays a role in primary ciliogenesis by modulating actin polymerization.</text>
</comment>
<evidence type="ECO:0000256" key="8">
    <source>
        <dbReference type="ARBA" id="ARBA00023212"/>
    </source>
</evidence>
<dbReference type="AlphaFoldDB" id="A0A8E0RMQ5"/>
<evidence type="ECO:0000313" key="15">
    <source>
        <dbReference type="Proteomes" id="UP000728185"/>
    </source>
</evidence>
<evidence type="ECO:0000256" key="2">
    <source>
        <dbReference type="ARBA" id="ARBA00004236"/>
    </source>
</evidence>
<dbReference type="CDD" id="cd22973">
    <property type="entry name" value="DD_CATIP"/>
    <property type="match status" value="1"/>
</dbReference>
<dbReference type="Pfam" id="PF21772">
    <property type="entry name" value="CATIP_N"/>
    <property type="match status" value="1"/>
</dbReference>
<evidence type="ECO:0000256" key="4">
    <source>
        <dbReference type="ARBA" id="ARBA00022475"/>
    </source>
</evidence>
<dbReference type="GO" id="GO:0005886">
    <property type="term" value="C:plasma membrane"/>
    <property type="evidence" value="ECO:0007669"/>
    <property type="project" value="UniProtKB-SubCell"/>
</dbReference>
<keyword evidence="8" id="KW-0206">Cytoskeleton</keyword>
<comment type="similarity">
    <text evidence="11">Belongs to the CATIP family.</text>
</comment>
<dbReference type="GO" id="GO:0030041">
    <property type="term" value="P:actin filament polymerization"/>
    <property type="evidence" value="ECO:0007669"/>
    <property type="project" value="TreeGrafter"/>
</dbReference>
<dbReference type="GO" id="GO:0005856">
    <property type="term" value="C:cytoskeleton"/>
    <property type="evidence" value="ECO:0007669"/>
    <property type="project" value="UniProtKB-SubCell"/>
</dbReference>
<evidence type="ECO:0000256" key="11">
    <source>
        <dbReference type="ARBA" id="ARBA00037938"/>
    </source>
</evidence>
<dbReference type="OrthoDB" id="6334211at2759"/>
<name>A0A8E0RMQ5_9TREM</name>
<dbReference type="PANTHER" id="PTHR15505">
    <property type="entry name" value="RIIA DOMAIN-CONTAINING PROTEIN 1"/>
    <property type="match status" value="1"/>
</dbReference>
<keyword evidence="7" id="KW-0472">Membrane</keyword>
<reference evidence="14" key="1">
    <citation type="submission" date="2019-05" db="EMBL/GenBank/DDBJ databases">
        <title>Annotation for the trematode Fasciolopsis buski.</title>
        <authorList>
            <person name="Choi Y.-J."/>
        </authorList>
    </citation>
    <scope>NUCLEOTIDE SEQUENCE</scope>
    <source>
        <strain evidence="14">HT</strain>
        <tissue evidence="14">Whole worm</tissue>
    </source>
</reference>